<protein>
    <recommendedName>
        <fullName evidence="3">DUF5666 domain-containing protein</fullName>
    </recommendedName>
</protein>
<feature type="compositionally biased region" description="Pro residues" evidence="1">
    <location>
        <begin position="11"/>
        <end position="20"/>
    </location>
</feature>
<organism evidence="2">
    <name type="scientific">Arthrobacter sp. K5</name>
    <dbReference type="NCBI Taxonomy" id="2839623"/>
    <lineage>
        <taxon>Bacteria</taxon>
        <taxon>Bacillati</taxon>
        <taxon>Actinomycetota</taxon>
        <taxon>Actinomycetes</taxon>
        <taxon>Micrococcales</taxon>
        <taxon>Micrococcaceae</taxon>
        <taxon>Arthrobacter</taxon>
    </lineage>
</organism>
<evidence type="ECO:0000256" key="1">
    <source>
        <dbReference type="SAM" id="MobiDB-lite"/>
    </source>
</evidence>
<name>A0AAU8EMM5_9MICC</name>
<feature type="region of interest" description="Disordered" evidence="1">
    <location>
        <begin position="326"/>
        <end position="349"/>
    </location>
</feature>
<sequence>MSGQQHAPVPETTPLPPAPLPDVQAYQTGPAAEPVMSLGTFSSRSAASHAAPEAATPNTAVPNPAATGGDPDFQAANPPAATPAYAGWGAGGALLTAEDADGGAAAGWGAGWGGPPPAGKAGGPAAGGKPWTMKRGLVVAGAATVLAAGAGATVYGLGSNAAAAGGTAAGAQGGLAQGGLSQGGTQGGLPQDGGSMGGPGGMQAPGSGSVPGQGGDFAPNGLGGMGSGVSAAVHSEYVIEENGQYVTKVAQLGTVSAVSSGSVTVKSSDGFTRTYTLSGDTVVSNLLQRRQQSATGDLTVADIVSGTTVRIVAGKDGSAFAAENVQVSGTTTQSGGSTQSGTSGSSQSS</sequence>
<proteinExistence type="predicted"/>
<reference evidence="2" key="1">
    <citation type="submission" date="2024-06" db="EMBL/GenBank/DDBJ databases">
        <title>Biodegradation of dimethachlon by Arthrobacter sp. K5: mechanistic insights and ecological implications.</title>
        <authorList>
            <person name="Hu S."/>
            <person name="Lu P."/>
        </authorList>
    </citation>
    <scope>NUCLEOTIDE SEQUENCE</scope>
    <source>
        <strain evidence="2">K5</strain>
    </source>
</reference>
<feature type="region of interest" description="Disordered" evidence="1">
    <location>
        <begin position="1"/>
        <end position="80"/>
    </location>
</feature>
<evidence type="ECO:0008006" key="3">
    <source>
        <dbReference type="Google" id="ProtNLM"/>
    </source>
</evidence>
<gene>
    <name evidence="2" type="ORF">ABRP34_18065</name>
</gene>
<feature type="region of interest" description="Disordered" evidence="1">
    <location>
        <begin position="179"/>
        <end position="221"/>
    </location>
</feature>
<accession>A0AAU8EMM5</accession>
<dbReference type="EMBL" id="CP159279">
    <property type="protein sequence ID" value="XCH10707.1"/>
    <property type="molecule type" value="Genomic_DNA"/>
</dbReference>
<feature type="compositionally biased region" description="Low complexity" evidence="1">
    <location>
        <begin position="328"/>
        <end position="349"/>
    </location>
</feature>
<feature type="region of interest" description="Disordered" evidence="1">
    <location>
        <begin position="106"/>
        <end position="127"/>
    </location>
</feature>
<dbReference type="AlphaFoldDB" id="A0AAU8EMM5"/>
<evidence type="ECO:0000313" key="2">
    <source>
        <dbReference type="EMBL" id="XCH10707.1"/>
    </source>
</evidence>
<feature type="compositionally biased region" description="Low complexity" evidence="1">
    <location>
        <begin position="42"/>
        <end position="67"/>
    </location>
</feature>
<dbReference type="RefSeq" id="WP_353711231.1">
    <property type="nucleotide sequence ID" value="NZ_CP159279.1"/>
</dbReference>